<dbReference type="InterPro" id="IPR050834">
    <property type="entry name" value="Glycosyltransf_2"/>
</dbReference>
<reference evidence="3" key="1">
    <citation type="submission" date="2016-06" db="EMBL/GenBank/DDBJ databases">
        <authorList>
            <person name="Hehemann J.-H."/>
            <person name="Arevalo P."/>
            <person name="Datta M.S."/>
            <person name="Polz M.F."/>
        </authorList>
    </citation>
    <scope>NUCLEOTIDE SEQUENCE [LARGE SCALE GENOMIC DNA]</scope>
    <source>
        <strain evidence="3">9CSC122</strain>
    </source>
</reference>
<dbReference type="AlphaFoldDB" id="A0A1B9QXS0"/>
<dbReference type="GO" id="GO:0016740">
    <property type="term" value="F:transferase activity"/>
    <property type="evidence" value="ECO:0007669"/>
    <property type="project" value="UniProtKB-KW"/>
</dbReference>
<dbReference type="RefSeq" id="WP_065576971.1">
    <property type="nucleotide sequence ID" value="NZ_JBNGCH010000576.1"/>
</dbReference>
<comment type="caution">
    <text evidence="2">The sequence shown here is derived from an EMBL/GenBank/DDBJ whole genome shotgun (WGS) entry which is preliminary data.</text>
</comment>
<protein>
    <submittedName>
        <fullName evidence="2">Glycosyl transferase</fullName>
    </submittedName>
</protein>
<dbReference type="EMBL" id="MAJZ01000576">
    <property type="protein sequence ID" value="OCH75045.1"/>
    <property type="molecule type" value="Genomic_DNA"/>
</dbReference>
<evidence type="ECO:0000259" key="1">
    <source>
        <dbReference type="Pfam" id="PF00535"/>
    </source>
</evidence>
<dbReference type="InterPro" id="IPR029044">
    <property type="entry name" value="Nucleotide-diphossugar_trans"/>
</dbReference>
<organism evidence="2 3">
    <name type="scientific">Vibrio genomosp. F10</name>
    <dbReference type="NCBI Taxonomy" id="723171"/>
    <lineage>
        <taxon>Bacteria</taxon>
        <taxon>Pseudomonadati</taxon>
        <taxon>Pseudomonadota</taxon>
        <taxon>Gammaproteobacteria</taxon>
        <taxon>Vibrionales</taxon>
        <taxon>Vibrionaceae</taxon>
        <taxon>Vibrio</taxon>
    </lineage>
</organism>
<feature type="domain" description="Glycosyltransferase 2-like" evidence="1">
    <location>
        <begin position="5"/>
        <end position="132"/>
    </location>
</feature>
<keyword evidence="2" id="KW-0808">Transferase</keyword>
<dbReference type="PANTHER" id="PTHR43685:SF11">
    <property type="entry name" value="GLYCOSYLTRANSFERASE TAGX-RELATED"/>
    <property type="match status" value="1"/>
</dbReference>
<evidence type="ECO:0000313" key="2">
    <source>
        <dbReference type="EMBL" id="OCH75045.1"/>
    </source>
</evidence>
<dbReference type="Gene3D" id="3.90.550.10">
    <property type="entry name" value="Spore Coat Polysaccharide Biosynthesis Protein SpsA, Chain A"/>
    <property type="match status" value="1"/>
</dbReference>
<dbReference type="SUPFAM" id="SSF53448">
    <property type="entry name" value="Nucleotide-diphospho-sugar transferases"/>
    <property type="match status" value="1"/>
</dbReference>
<keyword evidence="3" id="KW-1185">Reference proteome</keyword>
<evidence type="ECO:0000313" key="3">
    <source>
        <dbReference type="Proteomes" id="UP000093173"/>
    </source>
</evidence>
<dbReference type="Proteomes" id="UP000093173">
    <property type="component" value="Unassembled WGS sequence"/>
</dbReference>
<dbReference type="Pfam" id="PF00535">
    <property type="entry name" value="Glycos_transf_2"/>
    <property type="match status" value="1"/>
</dbReference>
<gene>
    <name evidence="2" type="ORF">A6E14_11645</name>
</gene>
<dbReference type="PANTHER" id="PTHR43685">
    <property type="entry name" value="GLYCOSYLTRANSFERASE"/>
    <property type="match status" value="1"/>
</dbReference>
<dbReference type="InterPro" id="IPR001173">
    <property type="entry name" value="Glyco_trans_2-like"/>
</dbReference>
<name>A0A1B9QXS0_9VIBR</name>
<accession>A0A1B9QXS0</accession>
<proteinExistence type="predicted"/>
<sequence length="307" mass="35122">MAKVSVIIPTYNCRDYLPKAISSVLDQTHRDIELLIINDNSSDDTAHYLTTLTDPRIIIMTAHGVGASKARNLGIQRSSGEFIAFLDADDFWYPEKLSLQLKLHKNNPDLALSFTNYDHFTERYQVIIDSFTYWEQFQNCTQESFTVENPLALVIKNNVIGTSTVMLRANVLSKVDLFDTNIRYGEDWELWLRICESHGVGVLNSVQSGYLMRQSSATQSYRFRLKNLQSIESILQRYEKESDRWNLSPSTLKSARARLMEGYADYHRGLHQNTTAISFGIAALILAPKARRIRSLLGDCKSMFRFA</sequence>
<dbReference type="CDD" id="cd00761">
    <property type="entry name" value="Glyco_tranf_GTA_type"/>
    <property type="match status" value="1"/>
</dbReference>